<protein>
    <submittedName>
        <fullName evidence="1">Uncharacterized protein</fullName>
    </submittedName>
</protein>
<name>A0A0A9EEX1_ARUDO</name>
<proteinExistence type="predicted"/>
<reference evidence="1" key="1">
    <citation type="submission" date="2014-09" db="EMBL/GenBank/DDBJ databases">
        <authorList>
            <person name="Magalhaes I.L.F."/>
            <person name="Oliveira U."/>
            <person name="Santos F.R."/>
            <person name="Vidigal T.H.D.A."/>
            <person name="Brescovit A.D."/>
            <person name="Santos A.J."/>
        </authorList>
    </citation>
    <scope>NUCLEOTIDE SEQUENCE</scope>
    <source>
        <tissue evidence="1">Shoot tissue taken approximately 20 cm above the soil surface</tissue>
    </source>
</reference>
<evidence type="ECO:0000313" key="1">
    <source>
        <dbReference type="EMBL" id="JAD99324.1"/>
    </source>
</evidence>
<reference evidence="1" key="2">
    <citation type="journal article" date="2015" name="Data Brief">
        <title>Shoot transcriptome of the giant reed, Arundo donax.</title>
        <authorList>
            <person name="Barrero R.A."/>
            <person name="Guerrero F.D."/>
            <person name="Moolhuijzen P."/>
            <person name="Goolsby J.A."/>
            <person name="Tidwell J."/>
            <person name="Bellgard S.E."/>
            <person name="Bellgard M.I."/>
        </authorList>
    </citation>
    <scope>NUCLEOTIDE SEQUENCE</scope>
    <source>
        <tissue evidence="1">Shoot tissue taken approximately 20 cm above the soil surface</tissue>
    </source>
</reference>
<dbReference type="EMBL" id="GBRH01198571">
    <property type="protein sequence ID" value="JAD99324.1"/>
    <property type="molecule type" value="Transcribed_RNA"/>
</dbReference>
<accession>A0A0A9EEX1</accession>
<sequence length="32" mass="3813">MHVTMLLREKSGRTVLLNFVSYKVLFPCRIFL</sequence>
<organism evidence="1">
    <name type="scientific">Arundo donax</name>
    <name type="common">Giant reed</name>
    <name type="synonym">Donax arundinaceus</name>
    <dbReference type="NCBI Taxonomy" id="35708"/>
    <lineage>
        <taxon>Eukaryota</taxon>
        <taxon>Viridiplantae</taxon>
        <taxon>Streptophyta</taxon>
        <taxon>Embryophyta</taxon>
        <taxon>Tracheophyta</taxon>
        <taxon>Spermatophyta</taxon>
        <taxon>Magnoliopsida</taxon>
        <taxon>Liliopsida</taxon>
        <taxon>Poales</taxon>
        <taxon>Poaceae</taxon>
        <taxon>PACMAD clade</taxon>
        <taxon>Arundinoideae</taxon>
        <taxon>Arundineae</taxon>
        <taxon>Arundo</taxon>
    </lineage>
</organism>
<dbReference type="AlphaFoldDB" id="A0A0A9EEX1"/>